<dbReference type="GO" id="GO:0016712">
    <property type="term" value="F:oxidoreductase activity, acting on paired donors, with incorporation or reduction of molecular oxygen, reduced flavin or flavoprotein as one donor, and incorporation of one atom of oxygen"/>
    <property type="evidence" value="ECO:0007669"/>
    <property type="project" value="TreeGrafter"/>
</dbReference>
<dbReference type="InterPro" id="IPR001128">
    <property type="entry name" value="Cyt_P450"/>
</dbReference>
<comment type="caution">
    <text evidence="11">The sequence shown here is derived from an EMBL/GenBank/DDBJ whole genome shotgun (WGS) entry which is preliminary data.</text>
</comment>
<dbReference type="Proteomes" id="UP001353858">
    <property type="component" value="Unassembled WGS sequence"/>
</dbReference>
<dbReference type="FunFam" id="1.10.630.10:FF:000036">
    <property type="entry name" value="CYtochrome P450 family"/>
    <property type="match status" value="1"/>
</dbReference>
<dbReference type="GO" id="GO:0020037">
    <property type="term" value="F:heme binding"/>
    <property type="evidence" value="ECO:0007669"/>
    <property type="project" value="InterPro"/>
</dbReference>
<evidence type="ECO:0000313" key="11">
    <source>
        <dbReference type="EMBL" id="KAK4873500.1"/>
    </source>
</evidence>
<keyword evidence="10" id="KW-0732">Signal</keyword>
<accession>A0AAN7PZF7</accession>
<dbReference type="GO" id="GO:0005506">
    <property type="term" value="F:iron ion binding"/>
    <property type="evidence" value="ECO:0007669"/>
    <property type="project" value="InterPro"/>
</dbReference>
<dbReference type="SUPFAM" id="SSF48264">
    <property type="entry name" value="Cytochrome P450"/>
    <property type="match status" value="1"/>
</dbReference>
<comment type="cofactor">
    <cofactor evidence="1 8">
        <name>heme</name>
        <dbReference type="ChEBI" id="CHEBI:30413"/>
    </cofactor>
</comment>
<evidence type="ECO:0000256" key="1">
    <source>
        <dbReference type="ARBA" id="ARBA00001971"/>
    </source>
</evidence>
<dbReference type="PRINTS" id="PR00385">
    <property type="entry name" value="P450"/>
</dbReference>
<name>A0AAN7PZF7_9COLE</name>
<keyword evidence="12" id="KW-1185">Reference proteome</keyword>
<keyword evidence="6 8" id="KW-0408">Iron</keyword>
<dbReference type="Pfam" id="PF00067">
    <property type="entry name" value="p450"/>
    <property type="match status" value="1"/>
</dbReference>
<feature type="chain" id="PRO_5042822301" description="Cytochrome P450" evidence="10">
    <location>
        <begin position="23"/>
        <end position="490"/>
    </location>
</feature>
<keyword evidence="7 9" id="KW-0503">Monooxygenase</keyword>
<feature type="binding site" description="axial binding residue" evidence="8">
    <location>
        <position position="435"/>
    </location>
    <ligand>
        <name>heme</name>
        <dbReference type="ChEBI" id="CHEBI:30413"/>
    </ligand>
    <ligandPart>
        <name>Fe</name>
        <dbReference type="ChEBI" id="CHEBI:18248"/>
    </ligandPart>
</feature>
<evidence type="ECO:0000256" key="5">
    <source>
        <dbReference type="ARBA" id="ARBA00023002"/>
    </source>
</evidence>
<keyword evidence="5 9" id="KW-0560">Oxidoreductase</keyword>
<dbReference type="GO" id="GO:0005737">
    <property type="term" value="C:cytoplasm"/>
    <property type="evidence" value="ECO:0007669"/>
    <property type="project" value="TreeGrafter"/>
</dbReference>
<feature type="signal peptide" evidence="10">
    <location>
        <begin position="1"/>
        <end position="22"/>
    </location>
</feature>
<dbReference type="InterPro" id="IPR050182">
    <property type="entry name" value="Cytochrome_P450_fam2"/>
</dbReference>
<evidence type="ECO:0000256" key="4">
    <source>
        <dbReference type="ARBA" id="ARBA00022723"/>
    </source>
</evidence>
<comment type="similarity">
    <text evidence="2 9">Belongs to the cytochrome P450 family.</text>
</comment>
<dbReference type="PANTHER" id="PTHR24300">
    <property type="entry name" value="CYTOCHROME P450 508A4-RELATED"/>
    <property type="match status" value="1"/>
</dbReference>
<reference evidence="12" key="1">
    <citation type="submission" date="2023-01" db="EMBL/GenBank/DDBJ databases">
        <title>Key to firefly adult light organ development and bioluminescence: homeobox transcription factors regulate luciferase expression and transportation to peroxisome.</title>
        <authorList>
            <person name="Fu X."/>
        </authorList>
    </citation>
    <scope>NUCLEOTIDE SEQUENCE [LARGE SCALE GENOMIC DNA]</scope>
</reference>
<evidence type="ECO:0000313" key="12">
    <source>
        <dbReference type="Proteomes" id="UP001353858"/>
    </source>
</evidence>
<evidence type="ECO:0000256" key="9">
    <source>
        <dbReference type="RuleBase" id="RU000461"/>
    </source>
</evidence>
<evidence type="ECO:0008006" key="13">
    <source>
        <dbReference type="Google" id="ProtNLM"/>
    </source>
</evidence>
<dbReference type="GO" id="GO:0006082">
    <property type="term" value="P:organic acid metabolic process"/>
    <property type="evidence" value="ECO:0007669"/>
    <property type="project" value="TreeGrafter"/>
</dbReference>
<dbReference type="PROSITE" id="PS00086">
    <property type="entry name" value="CYTOCHROME_P450"/>
    <property type="match status" value="1"/>
</dbReference>
<evidence type="ECO:0000256" key="10">
    <source>
        <dbReference type="SAM" id="SignalP"/>
    </source>
</evidence>
<gene>
    <name evidence="11" type="ORF">RN001_015529</name>
</gene>
<sequence>MFVVALIIVVLVLFLLWSTTKPKNYPPGPSWKPFLGSLQILKDYSKKYGSQHLALHELSKKWNSEILGLKLGHEYVICVEGRDYIKEVLTSELYDQRPTNFFVKLRTLGTFKGITCSEGPLWVEQRSFAVRHLRNIGVGKSLMDLKIHEEVENMLRAIETQKEVQISKLLPFAIINILWSLLASNRIESDQFEQNQLLNIIGKRSKAFDTSGGILSHFPWIRHILPEKSGYALIKNLNKELKEFLLEMINNHHSNWTKDKNDDFVYTFITEMKKQNGKTTSFTDEQLLLVCLDFFIGGFTTTSNTLDYFFLLMMLHQDIQKKVQENLDASFSRGQRIEYQDRHKVPYIEAVIKESQRFRNISPMIGPRRNTRETKIGGYTIPKDTTILINLHPSFTSTEIWGDPETFRPERFLDSNGELIFYPDFIPFGLGKRKCLGDTFARGCLFIFATEVLRNYTILPVDKDNLPSTEPVPGLLLSPRPYYTKFVKRF</sequence>
<dbReference type="GO" id="GO:0006805">
    <property type="term" value="P:xenobiotic metabolic process"/>
    <property type="evidence" value="ECO:0007669"/>
    <property type="project" value="TreeGrafter"/>
</dbReference>
<dbReference type="EMBL" id="JARPUR010000007">
    <property type="protein sequence ID" value="KAK4873500.1"/>
    <property type="molecule type" value="Genomic_DNA"/>
</dbReference>
<dbReference type="PANTHER" id="PTHR24300:SF376">
    <property type="entry name" value="CYTOCHROME P450 15A1"/>
    <property type="match status" value="1"/>
</dbReference>
<organism evidence="11 12">
    <name type="scientific">Aquatica leii</name>
    <dbReference type="NCBI Taxonomy" id="1421715"/>
    <lineage>
        <taxon>Eukaryota</taxon>
        <taxon>Metazoa</taxon>
        <taxon>Ecdysozoa</taxon>
        <taxon>Arthropoda</taxon>
        <taxon>Hexapoda</taxon>
        <taxon>Insecta</taxon>
        <taxon>Pterygota</taxon>
        <taxon>Neoptera</taxon>
        <taxon>Endopterygota</taxon>
        <taxon>Coleoptera</taxon>
        <taxon>Polyphaga</taxon>
        <taxon>Elateriformia</taxon>
        <taxon>Elateroidea</taxon>
        <taxon>Lampyridae</taxon>
        <taxon>Luciolinae</taxon>
        <taxon>Aquatica</taxon>
    </lineage>
</organism>
<keyword evidence="4 8" id="KW-0479">Metal-binding</keyword>
<dbReference type="PRINTS" id="PR00463">
    <property type="entry name" value="EP450I"/>
</dbReference>
<evidence type="ECO:0000256" key="8">
    <source>
        <dbReference type="PIRSR" id="PIRSR602401-1"/>
    </source>
</evidence>
<keyword evidence="3 8" id="KW-0349">Heme</keyword>
<dbReference type="InterPro" id="IPR017972">
    <property type="entry name" value="Cyt_P450_CS"/>
</dbReference>
<dbReference type="Gene3D" id="1.10.630.10">
    <property type="entry name" value="Cytochrome P450"/>
    <property type="match status" value="1"/>
</dbReference>
<dbReference type="AlphaFoldDB" id="A0AAN7PZF7"/>
<evidence type="ECO:0000256" key="2">
    <source>
        <dbReference type="ARBA" id="ARBA00010617"/>
    </source>
</evidence>
<dbReference type="GO" id="GO:0008395">
    <property type="term" value="F:steroid hydroxylase activity"/>
    <property type="evidence" value="ECO:0007669"/>
    <property type="project" value="TreeGrafter"/>
</dbReference>
<dbReference type="InterPro" id="IPR002401">
    <property type="entry name" value="Cyt_P450_E_grp-I"/>
</dbReference>
<proteinExistence type="inferred from homology"/>
<evidence type="ECO:0000256" key="7">
    <source>
        <dbReference type="ARBA" id="ARBA00023033"/>
    </source>
</evidence>
<evidence type="ECO:0000256" key="3">
    <source>
        <dbReference type="ARBA" id="ARBA00022617"/>
    </source>
</evidence>
<dbReference type="InterPro" id="IPR036396">
    <property type="entry name" value="Cyt_P450_sf"/>
</dbReference>
<protein>
    <recommendedName>
        <fullName evidence="13">Cytochrome P450</fullName>
    </recommendedName>
</protein>
<evidence type="ECO:0000256" key="6">
    <source>
        <dbReference type="ARBA" id="ARBA00023004"/>
    </source>
</evidence>